<dbReference type="Proteomes" id="UP000077755">
    <property type="component" value="Chromosome 7"/>
</dbReference>
<dbReference type="Gramene" id="KZM89267">
    <property type="protein sequence ID" value="KZM89267"/>
    <property type="gene ID" value="DCAR_026342"/>
</dbReference>
<evidence type="ECO:0000256" key="8">
    <source>
        <dbReference type="ARBA" id="ARBA00024343"/>
    </source>
</evidence>
<evidence type="ECO:0000256" key="4">
    <source>
        <dbReference type="ARBA" id="ARBA00023125"/>
    </source>
</evidence>
<sequence length="229" mass="24873">MAAGGQLDPAPDSLSGQTKHIPYISNTISDSSKQNKKSNSNDHASDLLSSQTKRTQCIPSKRNTSSSKSKHPVYRGVRMRSWGKWVSEIRQPRKKTRIWLGTYPTAEMAARAHDVAALTVKGGAAILNFPQLAHSLPRPESVSPRDVQAAAAKAAAMSSSSSSSPSSVFDHESYELGLGEITELPSLNVEKESSDEVLLVDSPDMWLYPAPSWAEETELDGYLISGEFN</sequence>
<dbReference type="PRINTS" id="PR00367">
    <property type="entry name" value="ETHRSPELEMNT"/>
</dbReference>
<feature type="compositionally biased region" description="Low complexity" evidence="9">
    <location>
        <begin position="29"/>
        <end position="38"/>
    </location>
</feature>
<reference evidence="10" key="1">
    <citation type="journal article" date="2016" name="Nat. Genet.">
        <title>A high-quality carrot genome assembly provides new insights into carotenoid accumulation and asterid genome evolution.</title>
        <authorList>
            <person name="Iorizzo M."/>
            <person name="Ellison S."/>
            <person name="Senalik D."/>
            <person name="Zeng P."/>
            <person name="Satapoomin P."/>
            <person name="Huang J."/>
            <person name="Bowman M."/>
            <person name="Iovene M."/>
            <person name="Sanseverino W."/>
            <person name="Cavagnaro P."/>
            <person name="Yildiz M."/>
            <person name="Macko-Podgorni A."/>
            <person name="Moranska E."/>
            <person name="Grzebelus E."/>
            <person name="Grzebelus D."/>
            <person name="Ashrafi H."/>
            <person name="Zheng Z."/>
            <person name="Cheng S."/>
            <person name="Spooner D."/>
            <person name="Van Deynze A."/>
            <person name="Simon P."/>
        </authorList>
    </citation>
    <scope>NUCLEOTIDE SEQUENCE</scope>
    <source>
        <tissue evidence="10">Leaf</tissue>
    </source>
</reference>
<dbReference type="InterPro" id="IPR051032">
    <property type="entry name" value="AP2/ERF_TF_ERF_subfamily"/>
</dbReference>
<comment type="similarity">
    <text evidence="8">Belongs to the AP2/ERF transcription factor family. ERF subfamily.</text>
</comment>
<comment type="subcellular location">
    <subcellularLocation>
        <location evidence="1">Nucleus</location>
    </subcellularLocation>
</comment>
<evidence type="ECO:0000256" key="7">
    <source>
        <dbReference type="ARBA" id="ARBA00023242"/>
    </source>
</evidence>
<dbReference type="EMBL" id="CP093349">
    <property type="protein sequence ID" value="WOH10782.1"/>
    <property type="molecule type" value="Genomic_DNA"/>
</dbReference>
<dbReference type="InterPro" id="IPR036955">
    <property type="entry name" value="AP2/ERF_dom_sf"/>
</dbReference>
<dbReference type="InterPro" id="IPR016177">
    <property type="entry name" value="DNA-bd_dom_sf"/>
</dbReference>
<dbReference type="OrthoDB" id="1932364at2759"/>
<dbReference type="GO" id="GO:0005634">
    <property type="term" value="C:nucleus"/>
    <property type="evidence" value="ECO:0007669"/>
    <property type="project" value="UniProtKB-SubCell"/>
</dbReference>
<protein>
    <submittedName>
        <fullName evidence="10">Uncharacterized protein</fullName>
    </submittedName>
</protein>
<feature type="compositionally biased region" description="Polar residues" evidence="9">
    <location>
        <begin position="47"/>
        <end position="67"/>
    </location>
</feature>
<dbReference type="SMART" id="SM00380">
    <property type="entry name" value="AP2"/>
    <property type="match status" value="1"/>
</dbReference>
<dbReference type="GO" id="GO:0003677">
    <property type="term" value="F:DNA binding"/>
    <property type="evidence" value="ECO:0007669"/>
    <property type="project" value="UniProtKB-KW"/>
</dbReference>
<accession>A0A164URT5</accession>
<evidence type="ECO:0000256" key="9">
    <source>
        <dbReference type="SAM" id="MobiDB-lite"/>
    </source>
</evidence>
<keyword evidence="6" id="KW-0804">Transcription</keyword>
<dbReference type="GO" id="GO:0006952">
    <property type="term" value="P:defense response"/>
    <property type="evidence" value="ECO:0007669"/>
    <property type="project" value="UniProtKB-KW"/>
</dbReference>
<feature type="region of interest" description="Disordered" evidence="9">
    <location>
        <begin position="1"/>
        <end position="74"/>
    </location>
</feature>
<dbReference type="Pfam" id="PF00847">
    <property type="entry name" value="AP2"/>
    <property type="match status" value="1"/>
</dbReference>
<dbReference type="OMA" id="DSEFCEY"/>
<dbReference type="Gene3D" id="3.30.730.10">
    <property type="entry name" value="AP2/ERF domain"/>
    <property type="match status" value="1"/>
</dbReference>
<dbReference type="FunFam" id="3.30.730.10:FF:000001">
    <property type="entry name" value="Ethylene-responsive transcription factor 2"/>
    <property type="match status" value="1"/>
</dbReference>
<organism evidence="10 11">
    <name type="scientific">Daucus carota subsp. sativus</name>
    <name type="common">Carrot</name>
    <dbReference type="NCBI Taxonomy" id="79200"/>
    <lineage>
        <taxon>Eukaryota</taxon>
        <taxon>Viridiplantae</taxon>
        <taxon>Streptophyta</taxon>
        <taxon>Embryophyta</taxon>
        <taxon>Tracheophyta</taxon>
        <taxon>Spermatophyta</taxon>
        <taxon>Magnoliopsida</taxon>
        <taxon>eudicotyledons</taxon>
        <taxon>Gunneridae</taxon>
        <taxon>Pentapetalae</taxon>
        <taxon>asterids</taxon>
        <taxon>campanulids</taxon>
        <taxon>Apiales</taxon>
        <taxon>Apiaceae</taxon>
        <taxon>Apioideae</taxon>
        <taxon>Scandiceae</taxon>
        <taxon>Daucinae</taxon>
        <taxon>Daucus</taxon>
        <taxon>Daucus sect. Daucus</taxon>
    </lineage>
</organism>
<keyword evidence="2" id="KW-0611">Plant defense</keyword>
<dbReference type="CDD" id="cd00018">
    <property type="entry name" value="AP2"/>
    <property type="match status" value="1"/>
</dbReference>
<feature type="compositionally biased region" description="Polar residues" evidence="9">
    <location>
        <begin position="14"/>
        <end position="28"/>
    </location>
</feature>
<reference evidence="10" key="2">
    <citation type="submission" date="2022-03" db="EMBL/GenBank/DDBJ databases">
        <title>Draft title - Genomic analysis of global carrot germplasm unveils the trajectory of domestication and the origin of high carotenoid orange carrot.</title>
        <authorList>
            <person name="Iorizzo M."/>
            <person name="Ellison S."/>
            <person name="Senalik D."/>
            <person name="Macko-Podgorni A."/>
            <person name="Grzebelus D."/>
            <person name="Bostan H."/>
            <person name="Rolling W."/>
            <person name="Curaba J."/>
            <person name="Simon P."/>
        </authorList>
    </citation>
    <scope>NUCLEOTIDE SEQUENCE</scope>
    <source>
        <tissue evidence="10">Leaf</tissue>
    </source>
</reference>
<evidence type="ECO:0000256" key="1">
    <source>
        <dbReference type="ARBA" id="ARBA00004123"/>
    </source>
</evidence>
<evidence type="ECO:0000256" key="3">
    <source>
        <dbReference type="ARBA" id="ARBA00023015"/>
    </source>
</evidence>
<keyword evidence="4" id="KW-0238">DNA-binding</keyword>
<gene>
    <name evidence="10" type="ORF">DCAR_0730254</name>
</gene>
<evidence type="ECO:0000256" key="6">
    <source>
        <dbReference type="ARBA" id="ARBA00023163"/>
    </source>
</evidence>
<keyword evidence="3" id="KW-0805">Transcription regulation</keyword>
<proteinExistence type="inferred from homology"/>
<dbReference type="PANTHER" id="PTHR31985">
    <property type="entry name" value="ETHYLENE-RESPONSIVE TRANSCRIPTION FACTOR ERF042-RELATED"/>
    <property type="match status" value="1"/>
</dbReference>
<keyword evidence="7" id="KW-0539">Nucleus</keyword>
<dbReference type="PANTHER" id="PTHR31985:SF183">
    <property type="entry name" value="DEHYDRATION-RESPONSIVE ELEMENT-BINDING PROTEIN 3-LIKE"/>
    <property type="match status" value="1"/>
</dbReference>
<keyword evidence="11" id="KW-1185">Reference proteome</keyword>
<dbReference type="InterPro" id="IPR001471">
    <property type="entry name" value="AP2/ERF_dom"/>
</dbReference>
<dbReference type="KEGG" id="dcr:108195193"/>
<evidence type="ECO:0000313" key="11">
    <source>
        <dbReference type="Proteomes" id="UP000077755"/>
    </source>
</evidence>
<keyword evidence="5" id="KW-0010">Activator</keyword>
<dbReference type="SUPFAM" id="SSF54171">
    <property type="entry name" value="DNA-binding domain"/>
    <property type="match status" value="1"/>
</dbReference>
<evidence type="ECO:0000256" key="2">
    <source>
        <dbReference type="ARBA" id="ARBA00022821"/>
    </source>
</evidence>
<evidence type="ECO:0000313" key="10">
    <source>
        <dbReference type="EMBL" id="WOH10782.1"/>
    </source>
</evidence>
<dbReference type="AlphaFoldDB" id="A0A164URT5"/>
<evidence type="ECO:0000256" key="5">
    <source>
        <dbReference type="ARBA" id="ARBA00023159"/>
    </source>
</evidence>
<dbReference type="PROSITE" id="PS51032">
    <property type="entry name" value="AP2_ERF"/>
    <property type="match status" value="1"/>
</dbReference>
<name>A0A164URT5_DAUCS</name>
<dbReference type="GO" id="GO:0003700">
    <property type="term" value="F:DNA-binding transcription factor activity"/>
    <property type="evidence" value="ECO:0007669"/>
    <property type="project" value="InterPro"/>
</dbReference>